<keyword evidence="6" id="KW-0443">Lipid metabolism</keyword>
<keyword evidence="4 10" id="KW-0812">Transmembrane</keyword>
<evidence type="ECO:0000256" key="6">
    <source>
        <dbReference type="ARBA" id="ARBA00023098"/>
    </source>
</evidence>
<evidence type="ECO:0000256" key="5">
    <source>
        <dbReference type="ARBA" id="ARBA00022989"/>
    </source>
</evidence>
<evidence type="ECO:0000256" key="7">
    <source>
        <dbReference type="ARBA" id="ARBA00023136"/>
    </source>
</evidence>
<name>A0A0F3GZB4_9BACT</name>
<evidence type="ECO:0000256" key="1">
    <source>
        <dbReference type="ARBA" id="ARBA00022475"/>
    </source>
</evidence>
<keyword evidence="2" id="KW-0444">Lipid biosynthesis</keyword>
<evidence type="ECO:0000256" key="3">
    <source>
        <dbReference type="ARBA" id="ARBA00022679"/>
    </source>
</evidence>
<dbReference type="Pfam" id="PF02660">
    <property type="entry name" value="G3P_acyltransf"/>
    <property type="match status" value="1"/>
</dbReference>
<dbReference type="SMART" id="SM01207">
    <property type="entry name" value="G3P_acyltransf"/>
    <property type="match status" value="1"/>
</dbReference>
<organism evidence="11 12">
    <name type="scientific">Candidatus Magnetobacterium bavaricum</name>
    <dbReference type="NCBI Taxonomy" id="29290"/>
    <lineage>
        <taxon>Bacteria</taxon>
        <taxon>Pseudomonadati</taxon>
        <taxon>Nitrospirota</taxon>
        <taxon>Thermodesulfovibrionia</taxon>
        <taxon>Thermodesulfovibrionales</taxon>
        <taxon>Candidatus Magnetobacteriaceae</taxon>
        <taxon>Candidatus Magnetobacterium</taxon>
    </lineage>
</organism>
<keyword evidence="12" id="KW-1185">Reference proteome</keyword>
<dbReference type="GO" id="GO:0043772">
    <property type="term" value="F:acyl-phosphate glycerol-3-phosphate acyltransferase activity"/>
    <property type="evidence" value="ECO:0007669"/>
    <property type="project" value="InterPro"/>
</dbReference>
<evidence type="ECO:0000313" key="12">
    <source>
        <dbReference type="Proteomes" id="UP000033423"/>
    </source>
</evidence>
<keyword evidence="5 10" id="KW-1133">Transmembrane helix</keyword>
<keyword evidence="3" id="KW-0808">Transferase</keyword>
<evidence type="ECO:0000256" key="10">
    <source>
        <dbReference type="SAM" id="Phobius"/>
    </source>
</evidence>
<keyword evidence="9" id="KW-1208">Phospholipid metabolism</keyword>
<protein>
    <submittedName>
        <fullName evidence="11">Membrane protein containing DUF205</fullName>
    </submittedName>
</protein>
<evidence type="ECO:0000256" key="8">
    <source>
        <dbReference type="ARBA" id="ARBA00023209"/>
    </source>
</evidence>
<dbReference type="PANTHER" id="PTHR30309">
    <property type="entry name" value="INNER MEMBRANE PROTEIN YGIH"/>
    <property type="match status" value="1"/>
</dbReference>
<keyword evidence="8" id="KW-0594">Phospholipid biosynthesis</keyword>
<dbReference type="PATRIC" id="fig|29290.4.peg.741"/>
<gene>
    <name evidence="11" type="ORF">MBAV_000554</name>
</gene>
<dbReference type="InterPro" id="IPR003811">
    <property type="entry name" value="G3P_acylTferase_PlsY"/>
</dbReference>
<feature type="transmembrane region" description="Helical" evidence="10">
    <location>
        <begin position="114"/>
        <end position="130"/>
    </location>
</feature>
<dbReference type="PANTHER" id="PTHR30309:SF0">
    <property type="entry name" value="GLYCEROL-3-PHOSPHATE ACYLTRANSFERASE-RELATED"/>
    <property type="match status" value="1"/>
</dbReference>
<feature type="transmembrane region" description="Helical" evidence="10">
    <location>
        <begin position="31"/>
        <end position="53"/>
    </location>
</feature>
<accession>A0A0F3GZB4</accession>
<evidence type="ECO:0000256" key="2">
    <source>
        <dbReference type="ARBA" id="ARBA00022516"/>
    </source>
</evidence>
<feature type="transmembrane region" description="Helical" evidence="10">
    <location>
        <begin position="6"/>
        <end position="24"/>
    </location>
</feature>
<reference evidence="11 12" key="1">
    <citation type="submission" date="2015-02" db="EMBL/GenBank/DDBJ databases">
        <title>Single-cell genomics of uncultivated deep-branching MTB reveals a conserved set of magnetosome genes.</title>
        <authorList>
            <person name="Kolinko S."/>
            <person name="Richter M."/>
            <person name="Glockner F.O."/>
            <person name="Brachmann A."/>
            <person name="Schuler D."/>
        </authorList>
    </citation>
    <scope>NUCLEOTIDE SEQUENCE [LARGE SCALE GENOMIC DNA]</scope>
    <source>
        <strain evidence="11">TM-1</strain>
    </source>
</reference>
<dbReference type="GO" id="GO:0008654">
    <property type="term" value="P:phospholipid biosynthetic process"/>
    <property type="evidence" value="ECO:0007669"/>
    <property type="project" value="UniProtKB-KW"/>
</dbReference>
<dbReference type="Proteomes" id="UP000033423">
    <property type="component" value="Unassembled WGS sequence"/>
</dbReference>
<dbReference type="EMBL" id="LACI01000253">
    <property type="protein sequence ID" value="KJU87251.1"/>
    <property type="molecule type" value="Genomic_DNA"/>
</dbReference>
<comment type="caution">
    <text evidence="11">The sequence shown here is derived from an EMBL/GenBank/DDBJ whole genome shotgun (WGS) entry which is preliminary data.</text>
</comment>
<dbReference type="GO" id="GO:0005886">
    <property type="term" value="C:plasma membrane"/>
    <property type="evidence" value="ECO:0007669"/>
    <property type="project" value="InterPro"/>
</dbReference>
<evidence type="ECO:0000313" key="11">
    <source>
        <dbReference type="EMBL" id="KJU87251.1"/>
    </source>
</evidence>
<proteinExistence type="predicted"/>
<keyword evidence="1" id="KW-1003">Cell membrane</keyword>
<evidence type="ECO:0000256" key="4">
    <source>
        <dbReference type="ARBA" id="ARBA00022692"/>
    </source>
</evidence>
<keyword evidence="7 10" id="KW-0472">Membrane</keyword>
<feature type="transmembrane region" description="Helical" evidence="10">
    <location>
        <begin position="59"/>
        <end position="83"/>
    </location>
</feature>
<dbReference type="AlphaFoldDB" id="A0A0F3GZB4"/>
<sequence length="150" mass="15862">MGKSPALFTLLADMFKGTIFIALGRSLGVGVVAEGLIGLCAVLGHIFSVFLNFKGGKGVATALGVFAIYSPPAFGLAVVTWLVAAFVSRYSSLAALMASGLLPVYIYILEHSKVKVIISIVITIVIFFTHRDNITRLLAGTEKKIGQSSK</sequence>
<evidence type="ECO:0000256" key="9">
    <source>
        <dbReference type="ARBA" id="ARBA00023264"/>
    </source>
</evidence>